<sequence>MKSPNHIVKKVTSMDNDTRILLNLTDPHLTFSSHWLKFILINKIKVAQILCTLSYTPKACPNCGIINHGQIVKYRFYKAKHKYGQFRTQPLMLVVKTQRFRCPDCQTTFNATSYLFENNHTISVDLKREIVLRLCRIQSIKDIAHDLFISEASVQRVLMDLADQYKPDLNSLPRTLCIDEFKSMRSVKGKMSFIAVDGNKQCLFELLEDRRLRSLLEHYQQFSLKARRNVKYLVMDMNASYDQLVKSVFPNARVIYDRFHIAKHLNDTMNHVRIHVYNRLLKGDKEAQKKARRIKYYWRLFLQDQDHLCKRDYYERRYFHRTVNSVVILDLMLEYDQELSATYNLIQALKRAYNQRNFPAFIKLLKIHPANVSHYALHRCKVLARYANGIKLGFKKKFSNGRTEGINNRIKLIKRVAYGYRYFKTFKTRICLIIGHQIQVN</sequence>
<dbReference type="PANTHER" id="PTHR33498:SF1">
    <property type="entry name" value="TRANSPOSASE FOR INSERTION SEQUENCE ELEMENT IS1557"/>
    <property type="match status" value="1"/>
</dbReference>
<feature type="domain" description="Transposase IS204/IS1001/IS1096/IS1165 DDE" evidence="1">
    <location>
        <begin position="176"/>
        <end position="430"/>
    </location>
</feature>
<dbReference type="PANTHER" id="PTHR33498">
    <property type="entry name" value="TRANSPOSASE FOR INSERTION SEQUENCE ELEMENT IS1557"/>
    <property type="match status" value="1"/>
</dbReference>
<dbReference type="InterPro" id="IPR047951">
    <property type="entry name" value="Transpos_ISL3"/>
</dbReference>
<comment type="caution">
    <text evidence="2">The sequence shown here is derived from an EMBL/GenBank/DDBJ whole genome shotgun (WGS) entry which is preliminary data.</text>
</comment>
<dbReference type="Pfam" id="PF01610">
    <property type="entry name" value="DDE_Tnp_ISL3"/>
    <property type="match status" value="1"/>
</dbReference>
<organism evidence="2 3">
    <name type="scientific">Limosilactobacillus reuteri</name>
    <name type="common">Lactobacillus reuteri</name>
    <dbReference type="NCBI Taxonomy" id="1598"/>
    <lineage>
        <taxon>Bacteria</taxon>
        <taxon>Bacillati</taxon>
        <taxon>Bacillota</taxon>
        <taxon>Bacilli</taxon>
        <taxon>Lactobacillales</taxon>
        <taxon>Lactobacillaceae</taxon>
        <taxon>Limosilactobacillus</taxon>
    </lineage>
</organism>
<evidence type="ECO:0000313" key="2">
    <source>
        <dbReference type="EMBL" id="OCX46814.1"/>
    </source>
</evidence>
<evidence type="ECO:0000313" key="3">
    <source>
        <dbReference type="Proteomes" id="UP000095141"/>
    </source>
</evidence>
<evidence type="ECO:0000259" key="1">
    <source>
        <dbReference type="Pfam" id="PF01610"/>
    </source>
</evidence>
<gene>
    <name evidence="2" type="ORF">BFD03_08835</name>
</gene>
<protein>
    <submittedName>
        <fullName evidence="2">Transposase</fullName>
    </submittedName>
</protein>
<name>A0A1C2G5N5_LIMRT</name>
<dbReference type="NCBIfam" id="NF033550">
    <property type="entry name" value="transpos_ISL3"/>
    <property type="match status" value="1"/>
</dbReference>
<dbReference type="AlphaFoldDB" id="A0A1C2G5N5"/>
<dbReference type="Proteomes" id="UP000095141">
    <property type="component" value="Unassembled WGS sequence"/>
</dbReference>
<proteinExistence type="predicted"/>
<dbReference type="InterPro" id="IPR002560">
    <property type="entry name" value="Transposase_DDE"/>
</dbReference>
<accession>A0A1C2G5N5</accession>
<reference evidence="2 3" key="1">
    <citation type="submission" date="2016-08" db="EMBL/GenBank/DDBJ databases">
        <title>Probiotic bacterium isolated from chicken gut.</title>
        <authorList>
            <person name="Levy J.L."/>
            <person name="Hassan H.M."/>
            <person name="Mendoza M.A."/>
        </authorList>
    </citation>
    <scope>NUCLEOTIDE SEQUENCE [LARGE SCALE GENOMIC DNA]</scope>
    <source>
        <strain evidence="2 3">P43</strain>
    </source>
</reference>
<dbReference type="EMBL" id="MCNS01000018">
    <property type="protein sequence ID" value="OCX46814.1"/>
    <property type="molecule type" value="Genomic_DNA"/>
</dbReference>